<feature type="transmembrane region" description="Helical" evidence="2">
    <location>
        <begin position="165"/>
        <end position="184"/>
    </location>
</feature>
<evidence type="ECO:0000313" key="3">
    <source>
        <dbReference type="EMBL" id="AEM85797.1"/>
    </source>
</evidence>
<dbReference type="KEGG" id="svl:Strvi_6334"/>
<feature type="transmembrane region" description="Helical" evidence="2">
    <location>
        <begin position="125"/>
        <end position="145"/>
    </location>
</feature>
<sequence>MFRYSVARSGLMTSETPETSTARGPAAAPPGHRIRWNKVPEVTVYFWVIKVLCTTVGETAADMLNEKLGLGLTGVSLLMSALLAVVLVVQFRTAAYRPGVYWLAVALISIVGTLISDNLTDNMGVPLTTSTTVFAVALAIVFIVWYRRERTLSIHSIDSLSRESFYWLAVLFTFALGTAAGDLVAERMDLGYWLSAVMFALAIAAVAVAHFTLDLNAVWSFWIAYVLTRPLGASVGDYLSQPTGDGGLGLGTVVTSVLFLAVILGLVVYLSVTRKDVIERERLEERAA</sequence>
<keyword evidence="4" id="KW-1185">Reference proteome</keyword>
<dbReference type="AlphaFoldDB" id="G2P636"/>
<feature type="transmembrane region" description="Helical" evidence="2">
    <location>
        <begin position="100"/>
        <end position="119"/>
    </location>
</feature>
<feature type="compositionally biased region" description="Polar residues" evidence="1">
    <location>
        <begin position="11"/>
        <end position="22"/>
    </location>
</feature>
<protein>
    <recommendedName>
        <fullName evidence="5">Integral membrane protein</fullName>
    </recommendedName>
</protein>
<reference evidence="3" key="1">
    <citation type="submission" date="2011-08" db="EMBL/GenBank/DDBJ databases">
        <title>Complete sequence of chromosome of Streptomyces violaceusniger Tu 4113.</title>
        <authorList>
            <consortium name="US DOE Joint Genome Institute"/>
            <person name="Lucas S."/>
            <person name="Han J."/>
            <person name="Lapidus A."/>
            <person name="Cheng J.-F."/>
            <person name="Goodwin L."/>
            <person name="Pitluck S."/>
            <person name="Peters L."/>
            <person name="Ivanova N."/>
            <person name="Daligault H."/>
            <person name="Detter J.C."/>
            <person name="Han C."/>
            <person name="Tapia R."/>
            <person name="Land M."/>
            <person name="Hauser L."/>
            <person name="Kyrpides N."/>
            <person name="Ivanova N."/>
            <person name="Pagani I."/>
            <person name="Hagen A."/>
            <person name="Katz L."/>
            <person name="Fiedler H.-P."/>
            <person name="Keasling J."/>
            <person name="Fortman J."/>
            <person name="Woyke T."/>
        </authorList>
    </citation>
    <scope>NUCLEOTIDE SEQUENCE [LARGE SCALE GENOMIC DNA]</scope>
    <source>
        <strain evidence="3">Tu 4113</strain>
    </source>
</reference>
<evidence type="ECO:0000256" key="2">
    <source>
        <dbReference type="SAM" id="Phobius"/>
    </source>
</evidence>
<evidence type="ECO:0000313" key="4">
    <source>
        <dbReference type="Proteomes" id="UP000008703"/>
    </source>
</evidence>
<gene>
    <name evidence="3" type="ORF">Strvi_6334</name>
</gene>
<keyword evidence="2" id="KW-0812">Transmembrane</keyword>
<feature type="transmembrane region" description="Helical" evidence="2">
    <location>
        <begin position="218"/>
        <end position="236"/>
    </location>
</feature>
<feature type="region of interest" description="Disordered" evidence="1">
    <location>
        <begin position="1"/>
        <end position="29"/>
    </location>
</feature>
<dbReference type="InterPro" id="IPR007136">
    <property type="entry name" value="DUF347"/>
</dbReference>
<feature type="transmembrane region" description="Helical" evidence="2">
    <location>
        <begin position="68"/>
        <end position="88"/>
    </location>
</feature>
<keyword evidence="2" id="KW-1133">Transmembrane helix</keyword>
<feature type="transmembrane region" description="Helical" evidence="2">
    <location>
        <begin position="190"/>
        <end position="211"/>
    </location>
</feature>
<evidence type="ECO:0000256" key="1">
    <source>
        <dbReference type="SAM" id="MobiDB-lite"/>
    </source>
</evidence>
<proteinExistence type="predicted"/>
<dbReference type="EMBL" id="CP002994">
    <property type="protein sequence ID" value="AEM85797.1"/>
    <property type="molecule type" value="Genomic_DNA"/>
</dbReference>
<accession>G2P636</accession>
<dbReference type="Pfam" id="PF03988">
    <property type="entry name" value="DUF347"/>
    <property type="match status" value="4"/>
</dbReference>
<keyword evidence="2" id="KW-0472">Membrane</keyword>
<organism evidence="3 4">
    <name type="scientific">Streptomyces violaceusniger (strain Tu 4113)</name>
    <dbReference type="NCBI Taxonomy" id="653045"/>
    <lineage>
        <taxon>Bacteria</taxon>
        <taxon>Bacillati</taxon>
        <taxon>Actinomycetota</taxon>
        <taxon>Actinomycetes</taxon>
        <taxon>Kitasatosporales</taxon>
        <taxon>Streptomycetaceae</taxon>
        <taxon>Streptomyces</taxon>
        <taxon>Streptomyces violaceusniger group</taxon>
    </lineage>
</organism>
<dbReference type="Proteomes" id="UP000008703">
    <property type="component" value="Chromosome"/>
</dbReference>
<dbReference type="HOGENOM" id="CLU_070268_0_1_11"/>
<evidence type="ECO:0008006" key="5">
    <source>
        <dbReference type="Google" id="ProtNLM"/>
    </source>
</evidence>
<name>G2P636_STRV4</name>
<feature type="transmembrane region" description="Helical" evidence="2">
    <location>
        <begin position="248"/>
        <end position="272"/>
    </location>
</feature>
<dbReference type="eggNOG" id="COG4705">
    <property type="taxonomic scope" value="Bacteria"/>
</dbReference>